<proteinExistence type="predicted"/>
<protein>
    <submittedName>
        <fullName evidence="2">Uncharacterized protein</fullName>
    </submittedName>
</protein>
<dbReference type="GeneID" id="18990055"/>
<dbReference type="Proteomes" id="UP000005857">
    <property type="component" value="Segment"/>
</dbReference>
<feature type="transmembrane region" description="Helical" evidence="1">
    <location>
        <begin position="107"/>
        <end position="125"/>
    </location>
</feature>
<keyword evidence="1" id="KW-0472">Membrane</keyword>
<keyword evidence="1" id="KW-0812">Transmembrane</keyword>
<feature type="transmembrane region" description="Helical" evidence="1">
    <location>
        <begin position="183"/>
        <end position="206"/>
    </location>
</feature>
<evidence type="ECO:0000256" key="1">
    <source>
        <dbReference type="SAM" id="Phobius"/>
    </source>
</evidence>
<dbReference type="RefSeq" id="YP_009018745.1">
    <property type="nucleotide sequence ID" value="NC_023744.1"/>
</dbReference>
<feature type="transmembrane region" description="Helical" evidence="1">
    <location>
        <begin position="68"/>
        <end position="87"/>
    </location>
</feature>
<dbReference type="OrthoDB" id="9635at10239"/>
<accession>G8I4G7</accession>
<feature type="transmembrane region" description="Helical" evidence="1">
    <location>
        <begin position="145"/>
        <end position="171"/>
    </location>
</feature>
<name>G8I4G7_9CAUD</name>
<dbReference type="KEGG" id="vg:18990055"/>
<organism evidence="2 3">
    <name type="scientific">Mycobacterium phage DS6A</name>
    <dbReference type="NCBI Taxonomy" id="45764"/>
    <lineage>
        <taxon>Viruses</taxon>
        <taxon>Duplodnaviria</taxon>
        <taxon>Heunggongvirae</taxon>
        <taxon>Uroviricota</taxon>
        <taxon>Caudoviricetes</taxon>
        <taxon>Hnatkovirus</taxon>
        <taxon>Hnatkovirus DS6A</taxon>
    </lineage>
</organism>
<feature type="transmembrane region" description="Helical" evidence="1">
    <location>
        <begin position="212"/>
        <end position="231"/>
    </location>
</feature>
<feature type="transmembrane region" description="Helical" evidence="1">
    <location>
        <begin position="6"/>
        <end position="22"/>
    </location>
</feature>
<keyword evidence="1" id="KW-1133">Transmembrane helix</keyword>
<keyword evidence="3" id="KW-1185">Reference proteome</keyword>
<evidence type="ECO:0000313" key="2">
    <source>
        <dbReference type="EMBL" id="AER47611.1"/>
    </source>
</evidence>
<evidence type="ECO:0000313" key="3">
    <source>
        <dbReference type="Proteomes" id="UP000005857"/>
    </source>
</evidence>
<sequence>MMERYLPAVLAAACFIVWWRRTTWPYLWEQAANFNLVCIAVSLVLLSPQMAPAFTWAAAWAGNNIEDLLGMFVHLIGLAVFAGNLIARVDFPNNAELTRFISTRVSAPVTLALPILAALFTAGGVPPEPADTILGGPGLLRSSGASALFAVGYGAAVIYIDALIVWALLIIRADPASARTTTVYFAVAAVSASWGALLIVEVVTGWDLTDLLWLLICATAGGYIAAGWAGMCRIRRWLRPFQMPPGIGVD</sequence>
<feature type="transmembrane region" description="Helical" evidence="1">
    <location>
        <begin position="34"/>
        <end position="56"/>
    </location>
</feature>
<reference evidence="2 3" key="1">
    <citation type="journal article" date="2012" name="J. Virol.">
        <title>Complete Genome Sequences of 138 Mycobacteriophages.</title>
        <authorList>
            <consortium name="the Science Education Alliance Phage Hunters Advancing Genomics and Evolutionary Science Program"/>
            <consortium name="the KwaZulu-Natal Research Institute for Tuberculosis and HIV Mycobacterial Genetics Course Students"/>
            <consortium name="the Phage Hunters Integrating Research and Education Program"/>
            <person name="Hatfull G.F."/>
        </authorList>
    </citation>
    <scope>NUCLEOTIDE SEQUENCE [LARGE SCALE GENOMIC DNA]</scope>
</reference>
<dbReference type="EMBL" id="JN698994">
    <property type="protein sequence ID" value="AER47611.1"/>
    <property type="molecule type" value="Genomic_DNA"/>
</dbReference>
<gene>
    <name evidence="2" type="primary">57</name>
    <name evidence="2" type="ORF">DS6A_57</name>
</gene>